<accession>A0A5Q2N133</accession>
<dbReference type="InterPro" id="IPR008969">
    <property type="entry name" value="CarboxyPept-like_regulatory"/>
</dbReference>
<feature type="domain" description="SLH" evidence="3">
    <location>
        <begin position="145"/>
        <end position="205"/>
    </location>
</feature>
<evidence type="ECO:0000256" key="1">
    <source>
        <dbReference type="ARBA" id="ARBA00022737"/>
    </source>
</evidence>
<dbReference type="PROSITE" id="PS51272">
    <property type="entry name" value="SLH"/>
    <property type="match status" value="3"/>
</dbReference>
<dbReference type="KEGG" id="hcv:FTV88_1139"/>
<dbReference type="Pfam" id="PF00395">
    <property type="entry name" value="SLH"/>
    <property type="match status" value="3"/>
</dbReference>
<proteinExistence type="predicted"/>
<dbReference type="GO" id="GO:0030246">
    <property type="term" value="F:carbohydrate binding"/>
    <property type="evidence" value="ECO:0007669"/>
    <property type="project" value="InterPro"/>
</dbReference>
<dbReference type="PANTHER" id="PTHR43308">
    <property type="entry name" value="OUTER MEMBRANE PROTEIN ALPHA-RELATED"/>
    <property type="match status" value="1"/>
</dbReference>
<name>A0A5Q2N133_9FIRM</name>
<feature type="chain" id="PRO_5024386938" evidence="2">
    <location>
        <begin position="24"/>
        <end position="1170"/>
    </location>
</feature>
<evidence type="ECO:0000313" key="5">
    <source>
        <dbReference type="Proteomes" id="UP000366051"/>
    </source>
</evidence>
<dbReference type="InterPro" id="IPR001119">
    <property type="entry name" value="SLH_dom"/>
</dbReference>
<reference evidence="5" key="1">
    <citation type="submission" date="2019-11" db="EMBL/GenBank/DDBJ databases">
        <title>Genome sequence of Heliorestis convoluta strain HH, an alkaliphilic and minimalistic phototrophic bacterium from a soda lake in Egypt.</title>
        <authorList>
            <person name="Dewey E.D."/>
            <person name="Stokes L.M."/>
            <person name="Burchell B.M."/>
            <person name="Shaffer K.N."/>
            <person name="Huntington A.M."/>
            <person name="Baker J.M."/>
            <person name="Nadendla S."/>
            <person name="Giglio M.G."/>
            <person name="Touchman J.W."/>
            <person name="Blankenship R.E."/>
            <person name="Madigan M.T."/>
            <person name="Sattley W.M."/>
        </authorList>
    </citation>
    <scope>NUCLEOTIDE SEQUENCE [LARGE SCALE GENOMIC DNA]</scope>
    <source>
        <strain evidence="5">HH</strain>
    </source>
</reference>
<dbReference type="InterPro" id="IPR013784">
    <property type="entry name" value="Carb-bd-like_fold"/>
</dbReference>
<keyword evidence="1" id="KW-0677">Repeat</keyword>
<gene>
    <name evidence="4" type="ORF">FTV88_1139</name>
</gene>
<protein>
    <submittedName>
        <fullName evidence="4">S-layer domain-containing protein, putative</fullName>
    </submittedName>
</protein>
<organism evidence="4 5">
    <name type="scientific">Heliorestis convoluta</name>
    <dbReference type="NCBI Taxonomy" id="356322"/>
    <lineage>
        <taxon>Bacteria</taxon>
        <taxon>Bacillati</taxon>
        <taxon>Bacillota</taxon>
        <taxon>Clostridia</taxon>
        <taxon>Eubacteriales</taxon>
        <taxon>Heliobacteriaceae</taxon>
        <taxon>Heliorestis</taxon>
    </lineage>
</organism>
<dbReference type="Proteomes" id="UP000366051">
    <property type="component" value="Chromosome"/>
</dbReference>
<evidence type="ECO:0000313" key="4">
    <source>
        <dbReference type="EMBL" id="QGG47286.1"/>
    </source>
</evidence>
<sequence>MKKLFKAMLILCLVIGTTTAAFAANFSDIKGHWAEPWITKMVNQNVISGYPDSTYRPDHSITRAEFTTLVNKSFNKHNPNAQANFQDVKTTDWHYSQIASGQAAGYISGYPDGTFRPDNSITREEAAVLIAKVLQLQTTTTGITFTDSNQIENWSRASIAAITAKGIMTGYPDGTFQPQRPINRAEAAVLLDKAMNTPVEPRPEVGISGTINIANATVKLFEAGTLNLISETTTDQQGNYKFNVQSGQYDITVQKDNFIGYASDITLNKDTKSINITLTEGVTVEGRLVDRNNRNVANADIAFKVNPVFTTKTDSTGKYKITLLPNKRYQVSAIDPNKKDEGWQKVTDAVTVGEKSVTLSNLTVPFTVPTSSSGGGSRATDSGYTIRNNIATVTTVNGLLAALNDGRATTINGQEESFSTNITINRPNITLKNITIDGNVHVAEEILESDLTLENVIITGQTTFAGGGSQSIKLLGTTELRGPVTSRKEGLRIVAEGTAKVTGTLTLERSATIESDHKAFEQIHVALAGSNTRPIVIAVPGATITATKDVDVRLELERPATVKTDNNSTVNNLVIRIQKDVQTEEAIKIEATVTTVTLEKLVANSIIEIAEAAQVSDLKIDSQITSPIELEIRGELSEIKADSPDAVRITIALADSREMPQSNISNIPQRVLRPTASTALSGKDVIVTLTPETSDSKIYYAINEEPNVQNENHLYNGPFTITDTSTIKAIATKEVLEDSRLLTLNVTYYNATFQITPEEATIEVKNSNNEPITAEQPGTYRLPSGFGDYSYKVTKEGYRVKEGTFTIEEDITIAITLEALPTLTIAGEEPDAENRFSIPFNKITRQTIVHTSESGNLTFWIEDLGPFGGIELQEGDNNLFNLDITTINENDLNQINYTQLMEALRGTDPDTRKAILNAIDFEEILNLSQNVEEETLQTITSHIAQEFETVFSMMQKANQAQKDQIKADLNKILDILMSETYDVKTYLSWALFPAIKEAERLTLVSKEDFGLDELTAEKFNEAVRTNAISNTQLKDAVKKALSATDETHTESIINEIEQEHLINAINATSNNNKKDIIKAVNINNLFEILRDKSEQEEKEAIFSLAINMISALESDSNVALSDIFEAIAFDTIGREALFAWLAQLKDPSNEINITFEIDTVEYTLTITNQN</sequence>
<feature type="domain" description="SLH" evidence="3">
    <location>
        <begin position="21"/>
        <end position="79"/>
    </location>
</feature>
<dbReference type="AlphaFoldDB" id="A0A5Q2N133"/>
<dbReference type="InterPro" id="IPR051465">
    <property type="entry name" value="Cell_Envelope_Struct_Comp"/>
</dbReference>
<dbReference type="PANTHER" id="PTHR43308:SF5">
    <property type="entry name" value="S-LAYER PROTEIN _ PEPTIDOGLYCAN ENDO-BETA-N-ACETYLGLUCOSAMINIDASE"/>
    <property type="match status" value="1"/>
</dbReference>
<dbReference type="RefSeq" id="WP_153724698.1">
    <property type="nucleotide sequence ID" value="NZ_CP045875.1"/>
</dbReference>
<feature type="domain" description="SLH" evidence="3">
    <location>
        <begin position="81"/>
        <end position="144"/>
    </location>
</feature>
<dbReference type="OrthoDB" id="174569at2"/>
<dbReference type="SUPFAM" id="SSF49464">
    <property type="entry name" value="Carboxypeptidase regulatory domain-like"/>
    <property type="match status" value="1"/>
</dbReference>
<dbReference type="SUPFAM" id="SSF49452">
    <property type="entry name" value="Starch-binding domain-like"/>
    <property type="match status" value="1"/>
</dbReference>
<dbReference type="InterPro" id="IPR026876">
    <property type="entry name" value="Fn3_assoc_repeat"/>
</dbReference>
<dbReference type="Pfam" id="PF13287">
    <property type="entry name" value="Fn3_assoc"/>
    <property type="match status" value="1"/>
</dbReference>
<keyword evidence="2" id="KW-0732">Signal</keyword>
<feature type="signal peptide" evidence="2">
    <location>
        <begin position="1"/>
        <end position="23"/>
    </location>
</feature>
<dbReference type="EMBL" id="CP045875">
    <property type="protein sequence ID" value="QGG47286.1"/>
    <property type="molecule type" value="Genomic_DNA"/>
</dbReference>
<dbReference type="Gene3D" id="2.60.40.1120">
    <property type="entry name" value="Carboxypeptidase-like, regulatory domain"/>
    <property type="match status" value="2"/>
</dbReference>
<evidence type="ECO:0000259" key="3">
    <source>
        <dbReference type="PROSITE" id="PS51272"/>
    </source>
</evidence>
<keyword evidence="5" id="KW-1185">Reference proteome</keyword>
<dbReference type="Pfam" id="PF13620">
    <property type="entry name" value="CarboxypepD_reg"/>
    <property type="match status" value="1"/>
</dbReference>
<evidence type="ECO:0000256" key="2">
    <source>
        <dbReference type="SAM" id="SignalP"/>
    </source>
</evidence>